<evidence type="ECO:0000313" key="5">
    <source>
        <dbReference type="Proteomes" id="UP000282574"/>
    </source>
</evidence>
<feature type="domain" description="Response regulatory" evidence="3">
    <location>
        <begin position="15"/>
        <end position="131"/>
    </location>
</feature>
<proteinExistence type="predicted"/>
<dbReference type="SMART" id="SM00448">
    <property type="entry name" value="REC"/>
    <property type="match status" value="1"/>
</dbReference>
<evidence type="ECO:0000256" key="1">
    <source>
        <dbReference type="ARBA" id="ARBA00022553"/>
    </source>
</evidence>
<dbReference type="Gene3D" id="3.40.50.2300">
    <property type="match status" value="1"/>
</dbReference>
<reference evidence="4 5" key="1">
    <citation type="journal article" date="2019" name="Genome Biol. Evol.">
        <title>Day and night: Metabolic profiles and evolutionary relationships of six axenic non-marine cyanobacteria.</title>
        <authorList>
            <person name="Will S.E."/>
            <person name="Henke P."/>
            <person name="Boedeker C."/>
            <person name="Huang S."/>
            <person name="Brinkmann H."/>
            <person name="Rohde M."/>
            <person name="Jarek M."/>
            <person name="Friedl T."/>
            <person name="Seufert S."/>
            <person name="Schumacher M."/>
            <person name="Overmann J."/>
            <person name="Neumann-Schaal M."/>
            <person name="Petersen J."/>
        </authorList>
    </citation>
    <scope>NUCLEOTIDE SEQUENCE [LARGE SCALE GENOMIC DNA]</scope>
    <source>
        <strain evidence="4 5">SAG 39.79</strain>
    </source>
</reference>
<dbReference type="Pfam" id="PF00072">
    <property type="entry name" value="Response_reg"/>
    <property type="match status" value="1"/>
</dbReference>
<sequence length="135" mass="15242">MTENCGLECNLKRPLILAVDDDEDNLELLVQLLQFVECSFITAEDGKNAVEMARQYRPDLILLDMMLPDISGVEVTQSLQENPLTKDIPVVAVTAMAKPENQQHFLAKGCLECVTKPYSIDELENIIHYYLSNQI</sequence>
<dbReference type="GO" id="GO:0000160">
    <property type="term" value="P:phosphorelay signal transduction system"/>
    <property type="evidence" value="ECO:0007669"/>
    <property type="project" value="InterPro"/>
</dbReference>
<evidence type="ECO:0000256" key="2">
    <source>
        <dbReference type="PROSITE-ProRule" id="PRU00169"/>
    </source>
</evidence>
<dbReference type="PANTHER" id="PTHR44591:SF3">
    <property type="entry name" value="RESPONSE REGULATORY DOMAIN-CONTAINING PROTEIN"/>
    <property type="match status" value="1"/>
</dbReference>
<gene>
    <name evidence="4" type="ORF">DSM107010_36940</name>
</gene>
<dbReference type="AlphaFoldDB" id="A0AB37UI66"/>
<dbReference type="RefSeq" id="WP_106170085.1">
    <property type="nucleotide sequence ID" value="NZ_JAVKZF010000002.1"/>
</dbReference>
<name>A0AB37UI66_9CYAN</name>
<keyword evidence="1 2" id="KW-0597">Phosphoprotein</keyword>
<dbReference type="PROSITE" id="PS50110">
    <property type="entry name" value="RESPONSE_REGULATORY"/>
    <property type="match status" value="1"/>
</dbReference>
<comment type="caution">
    <text evidence="4">The sequence shown here is derived from an EMBL/GenBank/DDBJ whole genome shotgun (WGS) entry which is preliminary data.</text>
</comment>
<dbReference type="EMBL" id="RSCK01000032">
    <property type="protein sequence ID" value="RUT11060.1"/>
    <property type="molecule type" value="Genomic_DNA"/>
</dbReference>
<feature type="modified residue" description="4-aspartylphosphate" evidence="2">
    <location>
        <position position="64"/>
    </location>
</feature>
<dbReference type="PANTHER" id="PTHR44591">
    <property type="entry name" value="STRESS RESPONSE REGULATOR PROTEIN 1"/>
    <property type="match status" value="1"/>
</dbReference>
<dbReference type="InterPro" id="IPR001789">
    <property type="entry name" value="Sig_transdc_resp-reg_receiver"/>
</dbReference>
<accession>A0AB37UI66</accession>
<evidence type="ECO:0000259" key="3">
    <source>
        <dbReference type="PROSITE" id="PS50110"/>
    </source>
</evidence>
<protein>
    <submittedName>
        <fullName evidence="4">Response regulator</fullName>
    </submittedName>
</protein>
<dbReference type="InterPro" id="IPR050595">
    <property type="entry name" value="Bact_response_regulator"/>
</dbReference>
<evidence type="ECO:0000313" key="4">
    <source>
        <dbReference type="EMBL" id="RUT11060.1"/>
    </source>
</evidence>
<dbReference type="Proteomes" id="UP000282574">
    <property type="component" value="Unassembled WGS sequence"/>
</dbReference>
<dbReference type="InterPro" id="IPR011006">
    <property type="entry name" value="CheY-like_superfamily"/>
</dbReference>
<keyword evidence="5" id="KW-1185">Reference proteome</keyword>
<organism evidence="4 5">
    <name type="scientific">Chroococcidiopsis cubana SAG 39.79</name>
    <dbReference type="NCBI Taxonomy" id="388085"/>
    <lineage>
        <taxon>Bacteria</taxon>
        <taxon>Bacillati</taxon>
        <taxon>Cyanobacteriota</taxon>
        <taxon>Cyanophyceae</taxon>
        <taxon>Chroococcidiopsidales</taxon>
        <taxon>Chroococcidiopsidaceae</taxon>
        <taxon>Chroococcidiopsis</taxon>
    </lineage>
</organism>
<dbReference type="SUPFAM" id="SSF52172">
    <property type="entry name" value="CheY-like"/>
    <property type="match status" value="1"/>
</dbReference>